<protein>
    <submittedName>
        <fullName evidence="6">Major facilitator superfamily domain general substrate transporter</fullName>
    </submittedName>
</protein>
<evidence type="ECO:0000313" key="6">
    <source>
        <dbReference type="EMBL" id="KAJ5271262.1"/>
    </source>
</evidence>
<proteinExistence type="predicted"/>
<dbReference type="PANTHER" id="PTHR43791">
    <property type="entry name" value="PERMEASE-RELATED"/>
    <property type="match status" value="1"/>
</dbReference>
<name>A0ABQ8WML3_PENCH</name>
<keyword evidence="5" id="KW-0472">Membrane</keyword>
<evidence type="ECO:0000313" key="7">
    <source>
        <dbReference type="Proteomes" id="UP001220256"/>
    </source>
</evidence>
<evidence type="ECO:0000256" key="1">
    <source>
        <dbReference type="ARBA" id="ARBA00004141"/>
    </source>
</evidence>
<dbReference type="SUPFAM" id="SSF103473">
    <property type="entry name" value="MFS general substrate transporter"/>
    <property type="match status" value="1"/>
</dbReference>
<evidence type="ECO:0000256" key="2">
    <source>
        <dbReference type="ARBA" id="ARBA00022448"/>
    </source>
</evidence>
<sequence length="162" mass="17932">MEFNPTQDGLGLRLLSCTSKGHITPREKLVVKLGTMIPVFGCLPFFTKYLDQQAITNAYVSGMKEDLDLHSNEMDYIRAVFWATYYTSMIPACYWLTRTRINIALPTLGIGTKPVTGLFTFGCAWAQNLSSIYAMRFLSGSTNLAPSLASSMSSGHRTSPAR</sequence>
<comment type="caution">
    <text evidence="6">The sequence shown here is derived from an EMBL/GenBank/DDBJ whole genome shotgun (WGS) entry which is preliminary data.</text>
</comment>
<keyword evidence="3" id="KW-0812">Transmembrane</keyword>
<accession>A0ABQ8WML3</accession>
<reference evidence="6 7" key="1">
    <citation type="journal article" date="2023" name="IMA Fungus">
        <title>Comparative genomic study of the Penicillium genus elucidates a diverse pangenome and 15 lateral gene transfer events.</title>
        <authorList>
            <person name="Petersen C."/>
            <person name="Sorensen T."/>
            <person name="Nielsen M.R."/>
            <person name="Sondergaard T.E."/>
            <person name="Sorensen J.L."/>
            <person name="Fitzpatrick D.A."/>
            <person name="Frisvad J.C."/>
            <person name="Nielsen K.L."/>
        </authorList>
    </citation>
    <scope>NUCLEOTIDE SEQUENCE [LARGE SCALE GENOMIC DNA]</scope>
    <source>
        <strain evidence="6 7">IBT 3361</strain>
    </source>
</reference>
<dbReference type="InterPro" id="IPR036259">
    <property type="entry name" value="MFS_trans_sf"/>
</dbReference>
<evidence type="ECO:0000256" key="4">
    <source>
        <dbReference type="ARBA" id="ARBA00022989"/>
    </source>
</evidence>
<keyword evidence="7" id="KW-1185">Reference proteome</keyword>
<dbReference type="PANTHER" id="PTHR43791:SF39">
    <property type="entry name" value="TRANSPORTER LIZ1_SEO1, PUTATIVE (AFU_ORTHOLOGUE AFUA_3G00980)-RELATED"/>
    <property type="match status" value="1"/>
</dbReference>
<dbReference type="EMBL" id="JAPVEB010000003">
    <property type="protein sequence ID" value="KAJ5271262.1"/>
    <property type="molecule type" value="Genomic_DNA"/>
</dbReference>
<keyword evidence="4" id="KW-1133">Transmembrane helix</keyword>
<keyword evidence="2" id="KW-0813">Transport</keyword>
<comment type="subcellular location">
    <subcellularLocation>
        <location evidence="1">Membrane</location>
        <topology evidence="1">Multi-pass membrane protein</topology>
    </subcellularLocation>
</comment>
<dbReference type="Proteomes" id="UP001220256">
    <property type="component" value="Unassembled WGS sequence"/>
</dbReference>
<dbReference type="Gene3D" id="1.20.1250.20">
    <property type="entry name" value="MFS general substrate transporter like domains"/>
    <property type="match status" value="1"/>
</dbReference>
<organism evidence="6 7">
    <name type="scientific">Penicillium chrysogenum</name>
    <name type="common">Penicillium notatum</name>
    <dbReference type="NCBI Taxonomy" id="5076"/>
    <lineage>
        <taxon>Eukaryota</taxon>
        <taxon>Fungi</taxon>
        <taxon>Dikarya</taxon>
        <taxon>Ascomycota</taxon>
        <taxon>Pezizomycotina</taxon>
        <taxon>Eurotiomycetes</taxon>
        <taxon>Eurotiomycetidae</taxon>
        <taxon>Eurotiales</taxon>
        <taxon>Aspergillaceae</taxon>
        <taxon>Penicillium</taxon>
        <taxon>Penicillium chrysogenum species complex</taxon>
    </lineage>
</organism>
<evidence type="ECO:0000256" key="3">
    <source>
        <dbReference type="ARBA" id="ARBA00022692"/>
    </source>
</evidence>
<gene>
    <name evidence="6" type="ORF">N7505_007020</name>
</gene>
<evidence type="ECO:0000256" key="5">
    <source>
        <dbReference type="ARBA" id="ARBA00023136"/>
    </source>
</evidence>